<evidence type="ECO:0000313" key="1">
    <source>
        <dbReference type="EMBL" id="KAG7095859.1"/>
    </source>
</evidence>
<sequence length="178" mass="20668">MSLARAVLSCTQAVAHRYAMTPPNKTQPKDRYHTEEPWVLQIAPYVFYVRIRPSFPPNYPLTPSCVVVPFCPRRFLCHRRDPSIPDFRIPHFFHPPLRPLLIDVRINNTSLPNRHSIPPSWYMDSPRLFRDVGKTLHLRFDAPGESQIGHNAVLRLRPPPCLYWFSSPRSGNHLLPSD</sequence>
<proteinExistence type="predicted"/>
<keyword evidence="2" id="KW-1185">Reference proteome</keyword>
<name>A0A9P7S5K1_9AGAR</name>
<protein>
    <submittedName>
        <fullName evidence="1">Uncharacterized protein</fullName>
    </submittedName>
</protein>
<organism evidence="1 2">
    <name type="scientific">Marasmius oreades</name>
    <name type="common">fairy-ring Marasmius</name>
    <dbReference type="NCBI Taxonomy" id="181124"/>
    <lineage>
        <taxon>Eukaryota</taxon>
        <taxon>Fungi</taxon>
        <taxon>Dikarya</taxon>
        <taxon>Basidiomycota</taxon>
        <taxon>Agaricomycotina</taxon>
        <taxon>Agaricomycetes</taxon>
        <taxon>Agaricomycetidae</taxon>
        <taxon>Agaricales</taxon>
        <taxon>Marasmiineae</taxon>
        <taxon>Marasmiaceae</taxon>
        <taxon>Marasmius</taxon>
    </lineage>
</organism>
<dbReference type="AlphaFoldDB" id="A0A9P7S5K1"/>
<reference evidence="1" key="1">
    <citation type="journal article" date="2021" name="Genome Biol. Evol.">
        <title>The assembled and annotated genome of the fairy-ring fungus Marasmius oreades.</title>
        <authorList>
            <person name="Hiltunen M."/>
            <person name="Ament-Velasquez S.L."/>
            <person name="Johannesson H."/>
        </authorList>
    </citation>
    <scope>NUCLEOTIDE SEQUENCE</scope>
    <source>
        <strain evidence="1">03SP1</strain>
    </source>
</reference>
<dbReference type="EMBL" id="CM032183">
    <property type="protein sequence ID" value="KAG7095859.1"/>
    <property type="molecule type" value="Genomic_DNA"/>
</dbReference>
<evidence type="ECO:0000313" key="2">
    <source>
        <dbReference type="Proteomes" id="UP001049176"/>
    </source>
</evidence>
<dbReference type="GeneID" id="66075627"/>
<accession>A0A9P7S5K1</accession>
<dbReference type="RefSeq" id="XP_043012329.1">
    <property type="nucleotide sequence ID" value="XM_043151236.1"/>
</dbReference>
<gene>
    <name evidence="1" type="ORF">E1B28_006551</name>
</gene>
<dbReference type="Proteomes" id="UP001049176">
    <property type="component" value="Chromosome 3"/>
</dbReference>
<comment type="caution">
    <text evidence="1">The sequence shown here is derived from an EMBL/GenBank/DDBJ whole genome shotgun (WGS) entry which is preliminary data.</text>
</comment>